<feature type="transmembrane region" description="Helical" evidence="6">
    <location>
        <begin position="37"/>
        <end position="58"/>
    </location>
</feature>
<comment type="subcellular location">
    <subcellularLocation>
        <location evidence="1">Membrane</location>
        <topology evidence="1">Single-pass membrane protein</topology>
    </subcellularLocation>
</comment>
<evidence type="ECO:0000256" key="6">
    <source>
        <dbReference type="SAM" id="Phobius"/>
    </source>
</evidence>
<dbReference type="RefSeq" id="WP_010342091.1">
    <property type="nucleotide sequence ID" value="NZ_CP132343.1"/>
</dbReference>
<name>A0A2P5Z9I9_9XANT</name>
<comment type="caution">
    <text evidence="8">The sequence shown here is derived from an EMBL/GenBank/DDBJ whole genome shotgun (WGS) entry which is preliminary data.</text>
</comment>
<dbReference type="SUPFAM" id="SSF54427">
    <property type="entry name" value="NTF2-like"/>
    <property type="match status" value="1"/>
</dbReference>
<dbReference type="Proteomes" id="UP000247346">
    <property type="component" value="Unassembled WGS sequence"/>
</dbReference>
<protein>
    <submittedName>
        <fullName evidence="8">Type IV secretion system protein</fullName>
    </submittedName>
</protein>
<sequence length="337" mass="36206">MFGKKQAESENVNKAVAKAVNYEISIADLARRSERRAWWVAFGAIIMCLLLGGGYYYMLPLKEKVPYLVMADAYTGNSTVSVLRNSGDVQSVTNSEALAKSNVARFITARESYDSEMMGLNDWNTVFSMAPRNSAVGAEYFNLHAPNNPSAPYYTYGKARSIRVKILSINLLGGGGKPYTGANVRFQRSIYDKKTGQSTFLDNKFAILGFKYNSNLAMEDDLRVQNPLGFLVTDYRVDNDYSAMPVPPSPAVQAPATGAVQQPAAAQMPAAAGQAPMPQQMPGQQTMPGANGTMPVPQQEPMANPGSAPVYPGAQPAAAPPAPNVAPQHNGNGANVR</sequence>
<dbReference type="AlphaFoldDB" id="A0A2P5Z9I9"/>
<keyword evidence="4 6" id="KW-0472">Membrane</keyword>
<evidence type="ECO:0000256" key="1">
    <source>
        <dbReference type="ARBA" id="ARBA00004167"/>
    </source>
</evidence>
<dbReference type="OrthoDB" id="9816242at2"/>
<dbReference type="EMBL" id="MDEK01000001">
    <property type="protein sequence ID" value="PPU85314.1"/>
    <property type="molecule type" value="Genomic_DNA"/>
</dbReference>
<evidence type="ECO:0000313" key="8">
    <source>
        <dbReference type="EMBL" id="PPU85314.1"/>
    </source>
</evidence>
<feature type="region of interest" description="Disordered" evidence="5">
    <location>
        <begin position="246"/>
        <end position="337"/>
    </location>
</feature>
<dbReference type="CDD" id="cd16424">
    <property type="entry name" value="VirB8"/>
    <property type="match status" value="1"/>
</dbReference>
<evidence type="ECO:0000256" key="3">
    <source>
        <dbReference type="ARBA" id="ARBA00022989"/>
    </source>
</evidence>
<dbReference type="InterPro" id="IPR007430">
    <property type="entry name" value="VirB8"/>
</dbReference>
<proteinExistence type="predicted"/>
<reference evidence="8 9" key="1">
    <citation type="submission" date="2016-08" db="EMBL/GenBank/DDBJ databases">
        <authorList>
            <person name="Seilhamer J.J."/>
        </authorList>
    </citation>
    <scope>NUCLEOTIDE SEQUENCE [LARGE SCALE GENOMIC DNA]</scope>
    <source>
        <strain evidence="8 9">CFBP4641</strain>
    </source>
</reference>
<dbReference type="Gene3D" id="3.10.450.230">
    <property type="entry name" value="VirB8 protein"/>
    <property type="match status" value="1"/>
</dbReference>
<feature type="domain" description="Bacterial virulence protein VirB8" evidence="7">
    <location>
        <begin position="19"/>
        <end position="239"/>
    </location>
</feature>
<keyword evidence="2 6" id="KW-0812">Transmembrane</keyword>
<dbReference type="Pfam" id="PF04335">
    <property type="entry name" value="VirB8"/>
    <property type="match status" value="1"/>
</dbReference>
<evidence type="ECO:0000313" key="9">
    <source>
        <dbReference type="Proteomes" id="UP000247346"/>
    </source>
</evidence>
<evidence type="ECO:0000259" key="7">
    <source>
        <dbReference type="Pfam" id="PF04335"/>
    </source>
</evidence>
<dbReference type="InterPro" id="IPR032710">
    <property type="entry name" value="NTF2-like_dom_sf"/>
</dbReference>
<organism evidence="8 9">
    <name type="scientific">Xanthomonas sacchari</name>
    <dbReference type="NCBI Taxonomy" id="56458"/>
    <lineage>
        <taxon>Bacteria</taxon>
        <taxon>Pseudomonadati</taxon>
        <taxon>Pseudomonadota</taxon>
        <taxon>Gammaproteobacteria</taxon>
        <taxon>Lysobacterales</taxon>
        <taxon>Lysobacteraceae</taxon>
        <taxon>Xanthomonas</taxon>
    </lineage>
</organism>
<dbReference type="GO" id="GO:0016020">
    <property type="term" value="C:membrane"/>
    <property type="evidence" value="ECO:0007669"/>
    <property type="project" value="UniProtKB-SubCell"/>
</dbReference>
<keyword evidence="3 6" id="KW-1133">Transmembrane helix</keyword>
<gene>
    <name evidence="8" type="ORF">XsacCFBP4641_01610</name>
</gene>
<accession>A0A2P5Z9I9</accession>
<dbReference type="GeneID" id="93879626"/>
<evidence type="ECO:0000256" key="5">
    <source>
        <dbReference type="SAM" id="MobiDB-lite"/>
    </source>
</evidence>
<evidence type="ECO:0000256" key="4">
    <source>
        <dbReference type="ARBA" id="ARBA00023136"/>
    </source>
</evidence>
<feature type="compositionally biased region" description="Low complexity" evidence="5">
    <location>
        <begin position="308"/>
        <end position="317"/>
    </location>
</feature>
<feature type="compositionally biased region" description="Low complexity" evidence="5">
    <location>
        <begin position="251"/>
        <end position="290"/>
    </location>
</feature>
<evidence type="ECO:0000256" key="2">
    <source>
        <dbReference type="ARBA" id="ARBA00022692"/>
    </source>
</evidence>